<keyword evidence="2" id="KW-1185">Reference proteome</keyword>
<accession>A0A4R3MA88</accession>
<reference evidence="1 2" key="1">
    <citation type="submission" date="2019-03" db="EMBL/GenBank/DDBJ databases">
        <title>Genomic Encyclopedia of Type Strains, Phase IV (KMG-IV): sequencing the most valuable type-strain genomes for metagenomic binning, comparative biology and taxonomic classification.</title>
        <authorList>
            <person name="Goeker M."/>
        </authorList>
    </citation>
    <scope>NUCLEOTIDE SEQUENCE [LARGE SCALE GENOMIC DNA]</scope>
    <source>
        <strain evidence="1 2">DSM 19345</strain>
    </source>
</reference>
<name>A0A4R3MA88_9HYPH</name>
<organism evidence="1 2">
    <name type="scientific">Tepidamorphus gemmatus</name>
    <dbReference type="NCBI Taxonomy" id="747076"/>
    <lineage>
        <taxon>Bacteria</taxon>
        <taxon>Pseudomonadati</taxon>
        <taxon>Pseudomonadota</taxon>
        <taxon>Alphaproteobacteria</taxon>
        <taxon>Hyphomicrobiales</taxon>
        <taxon>Tepidamorphaceae</taxon>
        <taxon>Tepidamorphus</taxon>
    </lineage>
</organism>
<protein>
    <submittedName>
        <fullName evidence="1">Uncharacterized protein</fullName>
    </submittedName>
</protein>
<sequence length="66" mass="8161">MRYWPKGYGGRRRSLEELKREGWRKQNLLVVSPHDPRLTWPERELVRQLGEKLYGERRRGEEHHHD</sequence>
<comment type="caution">
    <text evidence="1">The sequence shown here is derived from an EMBL/GenBank/DDBJ whole genome shotgun (WGS) entry which is preliminary data.</text>
</comment>
<dbReference type="Proteomes" id="UP000295678">
    <property type="component" value="Unassembled WGS sequence"/>
</dbReference>
<evidence type="ECO:0000313" key="2">
    <source>
        <dbReference type="Proteomes" id="UP000295678"/>
    </source>
</evidence>
<evidence type="ECO:0000313" key="1">
    <source>
        <dbReference type="EMBL" id="TCT10511.1"/>
    </source>
</evidence>
<dbReference type="OrthoDB" id="8481182at2"/>
<dbReference type="RefSeq" id="WP_132806378.1">
    <property type="nucleotide sequence ID" value="NZ_SMAK01000005.1"/>
</dbReference>
<proteinExistence type="predicted"/>
<dbReference type="EMBL" id="SMAK01000005">
    <property type="protein sequence ID" value="TCT10511.1"/>
    <property type="molecule type" value="Genomic_DNA"/>
</dbReference>
<dbReference type="AlphaFoldDB" id="A0A4R3MA88"/>
<gene>
    <name evidence="1" type="ORF">EDC22_1058</name>
</gene>